<dbReference type="AlphaFoldDB" id="A0A1M5YF77"/>
<keyword evidence="1" id="KW-1133">Transmembrane helix</keyword>
<sequence>MLPYFWSDGSAIPQSLYTANFSPAHIAWVLTVLLLMPAIVCIYRLRTAAVRVRIKKGLALVMLLCEASSWLWQALTGAFTVQYSLPLQLCDISVFLEFAAVYAKRAALLREFSYALSMPAAFAAVVTPGWYYPFLTYGYLKMALMHALLILIPVLLVWGDGVRPDYRRLLQVSPLFVLFIAIAVTANTFLGSNYMFLAYVPRDTALAVFESWFGNPGYVLPELFLLLLIWTVLYLPWTAPEHRARSG</sequence>
<evidence type="ECO:0000313" key="2">
    <source>
        <dbReference type="EMBL" id="SHI10602.1"/>
    </source>
</evidence>
<proteinExistence type="predicted"/>
<feature type="transmembrane region" description="Helical" evidence="1">
    <location>
        <begin position="138"/>
        <end position="158"/>
    </location>
</feature>
<feature type="transmembrane region" description="Helical" evidence="1">
    <location>
        <begin position="114"/>
        <end position="132"/>
    </location>
</feature>
<gene>
    <name evidence="2" type="ORF">SAMN02745823_02462</name>
</gene>
<feature type="transmembrane region" description="Helical" evidence="1">
    <location>
        <begin position="170"/>
        <end position="197"/>
    </location>
</feature>
<dbReference type="Pfam" id="PF14808">
    <property type="entry name" value="TMEM164"/>
    <property type="match status" value="1"/>
</dbReference>
<feature type="transmembrane region" description="Helical" evidence="1">
    <location>
        <begin position="25"/>
        <end position="45"/>
    </location>
</feature>
<organism evidence="2 3">
    <name type="scientific">Sporobacter termitidis DSM 10068</name>
    <dbReference type="NCBI Taxonomy" id="1123282"/>
    <lineage>
        <taxon>Bacteria</taxon>
        <taxon>Bacillati</taxon>
        <taxon>Bacillota</taxon>
        <taxon>Clostridia</taxon>
        <taxon>Eubacteriales</taxon>
        <taxon>Oscillospiraceae</taxon>
        <taxon>Sporobacter</taxon>
    </lineage>
</organism>
<protein>
    <submittedName>
        <fullName evidence="2">Conserved hypothetical integral membrane protein TIGR02206</fullName>
    </submittedName>
</protein>
<evidence type="ECO:0000256" key="1">
    <source>
        <dbReference type="SAM" id="Phobius"/>
    </source>
</evidence>
<feature type="transmembrane region" description="Helical" evidence="1">
    <location>
        <begin position="217"/>
        <end position="237"/>
    </location>
</feature>
<reference evidence="2 3" key="1">
    <citation type="submission" date="2016-11" db="EMBL/GenBank/DDBJ databases">
        <authorList>
            <person name="Jaros S."/>
            <person name="Januszkiewicz K."/>
            <person name="Wedrychowicz H."/>
        </authorList>
    </citation>
    <scope>NUCLEOTIDE SEQUENCE [LARGE SCALE GENOMIC DNA]</scope>
    <source>
        <strain evidence="2 3">DSM 10068</strain>
    </source>
</reference>
<keyword evidence="1" id="KW-0812">Transmembrane</keyword>
<dbReference type="RefSeq" id="WP_143162340.1">
    <property type="nucleotide sequence ID" value="NZ_FQXV01000008.1"/>
</dbReference>
<name>A0A1M5YF77_9FIRM</name>
<keyword evidence="1" id="KW-0472">Membrane</keyword>
<dbReference type="EMBL" id="FQXV01000008">
    <property type="protein sequence ID" value="SHI10602.1"/>
    <property type="molecule type" value="Genomic_DNA"/>
</dbReference>
<dbReference type="OrthoDB" id="1696382at2"/>
<dbReference type="Proteomes" id="UP000183995">
    <property type="component" value="Unassembled WGS sequence"/>
</dbReference>
<dbReference type="NCBIfam" id="TIGR02206">
    <property type="entry name" value="intg_mem_TP0381"/>
    <property type="match status" value="1"/>
</dbReference>
<evidence type="ECO:0000313" key="3">
    <source>
        <dbReference type="Proteomes" id="UP000183995"/>
    </source>
</evidence>
<keyword evidence="3" id="KW-1185">Reference proteome</keyword>
<dbReference type="InterPro" id="IPR011737">
    <property type="entry name" value="CHP02206_TP0381"/>
</dbReference>
<accession>A0A1M5YF77</accession>